<sequence length="303" mass="33090">MSGSAANSARSKSHQSARRINSNLHHKTVKFDNEVVLSSEDEASMENKEHGDNGTANLPDRFNQEKMDQILGKLKKADPWPRQFGDVIQEKESSLVKKLREIKEKKSAFTSPLVSRTSANGLSALDKQSFDAEITPLLSSALGSFASGVTKDSTSLTLPIPVQFLGAEGQKFCDAMVALMKQSGALIIAYDELAARPSHTSRLEEIRTSFDKDKRVGVGTIEAGKKVTGMEIERLLADDLHDVRELQGITAEEEQKGRMLLSHGADHKEAVSRQTPGWGNIARDTEMAIEGLCFAGQGQAVKR</sequence>
<feature type="compositionally biased region" description="Polar residues" evidence="1">
    <location>
        <begin position="1"/>
        <end position="10"/>
    </location>
</feature>
<dbReference type="Proteomes" id="UP000053029">
    <property type="component" value="Unassembled WGS sequence"/>
</dbReference>
<reference evidence="2 3" key="1">
    <citation type="submission" date="2015-01" db="EMBL/GenBank/DDBJ databases">
        <title>The Genome Sequence of Fonsecaea pedrosoi CBS 271.37.</title>
        <authorList>
            <consortium name="The Broad Institute Genomics Platform"/>
            <person name="Cuomo C."/>
            <person name="de Hoog S."/>
            <person name="Gorbushina A."/>
            <person name="Stielow B."/>
            <person name="Teixiera M."/>
            <person name="Abouelleil A."/>
            <person name="Chapman S.B."/>
            <person name="Priest M."/>
            <person name="Young S.K."/>
            <person name="Wortman J."/>
            <person name="Nusbaum C."/>
            <person name="Birren B."/>
        </authorList>
    </citation>
    <scope>NUCLEOTIDE SEQUENCE [LARGE SCALE GENOMIC DNA]</scope>
    <source>
        <strain evidence="2 3">CBS 271.37</strain>
    </source>
</reference>
<proteinExistence type="predicted"/>
<dbReference type="AlphaFoldDB" id="A0A0D2GYP7"/>
<keyword evidence="3" id="KW-1185">Reference proteome</keyword>
<evidence type="ECO:0000313" key="3">
    <source>
        <dbReference type="Proteomes" id="UP000053029"/>
    </source>
</evidence>
<dbReference type="STRING" id="1442368.A0A0D2GYP7"/>
<feature type="region of interest" description="Disordered" evidence="1">
    <location>
        <begin position="1"/>
        <end position="62"/>
    </location>
</feature>
<organism evidence="2 3">
    <name type="scientific">Fonsecaea pedrosoi CBS 271.37</name>
    <dbReference type="NCBI Taxonomy" id="1442368"/>
    <lineage>
        <taxon>Eukaryota</taxon>
        <taxon>Fungi</taxon>
        <taxon>Dikarya</taxon>
        <taxon>Ascomycota</taxon>
        <taxon>Pezizomycotina</taxon>
        <taxon>Eurotiomycetes</taxon>
        <taxon>Chaetothyriomycetidae</taxon>
        <taxon>Chaetothyriales</taxon>
        <taxon>Herpotrichiellaceae</taxon>
        <taxon>Fonsecaea</taxon>
    </lineage>
</organism>
<name>A0A0D2GYP7_9EURO</name>
<dbReference type="OrthoDB" id="4143634at2759"/>
<accession>A0A0D2GYP7</accession>
<gene>
    <name evidence="2" type="ORF">Z517_09935</name>
</gene>
<evidence type="ECO:0000313" key="2">
    <source>
        <dbReference type="EMBL" id="KIW77489.1"/>
    </source>
</evidence>
<dbReference type="RefSeq" id="XP_013281297.1">
    <property type="nucleotide sequence ID" value="XM_013425843.1"/>
</dbReference>
<dbReference type="HOGENOM" id="CLU_1042188_0_0_1"/>
<protein>
    <submittedName>
        <fullName evidence="2">Uncharacterized protein</fullName>
    </submittedName>
</protein>
<evidence type="ECO:0000256" key="1">
    <source>
        <dbReference type="SAM" id="MobiDB-lite"/>
    </source>
</evidence>
<dbReference type="GeneID" id="25309425"/>
<dbReference type="EMBL" id="KN846974">
    <property type="protein sequence ID" value="KIW77489.1"/>
    <property type="molecule type" value="Genomic_DNA"/>
</dbReference>
<dbReference type="VEuPathDB" id="FungiDB:Z517_09935"/>